<feature type="transmembrane region" description="Helical" evidence="1">
    <location>
        <begin position="356"/>
        <end position="372"/>
    </location>
</feature>
<proteinExistence type="predicted"/>
<feature type="transmembrane region" description="Helical" evidence="1">
    <location>
        <begin position="60"/>
        <end position="80"/>
    </location>
</feature>
<keyword evidence="3" id="KW-1185">Reference proteome</keyword>
<keyword evidence="1" id="KW-1133">Transmembrane helix</keyword>
<evidence type="ECO:0000313" key="2">
    <source>
        <dbReference type="EMBL" id="BCZ48868.1"/>
    </source>
</evidence>
<feature type="transmembrane region" description="Helical" evidence="1">
    <location>
        <begin position="132"/>
        <end position="155"/>
    </location>
</feature>
<sequence length="535" mass="62622">MIETLKNIYKINMSNRINFLIYYFKYIPLIGRLLKDTVYKELKIKKIISIFVLISKGVNGFIESIVYVVIAIGLPIFFLYKDYSRENKYSVFVYLLFVLSFMIGAFAISKVLDSSKEKFICVKLMKMRAKDYGISIVFGANIWGFICLLPTLIIASKVLGGTIFQGIALAFLITMFRFIGEAFHLFVFEKKNIILCKKYIFVIIYCVLMLSVAYVPVVFHVILPIDKYLLNPVVMLIILISGIASISYILNYKLYYKAFNSANRLTELFVDEYKLNEIKFEDVKIDEKEFEKSELNSKLFNNKEGYEYLNAIFFKRHKKLLYKPMFIELIIIVILFAISFIAQIIVPSFMHKFFEGIYNIFPGLVFIMYMLSNSKRITKAMFYNCDISLLRYGFYRDKRVILQNFKIRLFKVAFINLIPALVLSTSLTILVIMSGAETFIRMIPMVFMILILSLFFSVHDLFLYYILQPYTTELKMKSPYFSIINGVTYWGCYLCLKIKTPPTYFVWMVLAITIAYIIIALYSVYRFSPKTFKVK</sequence>
<dbReference type="EMBL" id="AP024849">
    <property type="protein sequence ID" value="BCZ48868.1"/>
    <property type="molecule type" value="Genomic_DNA"/>
</dbReference>
<feature type="transmembrane region" description="Helical" evidence="1">
    <location>
        <begin position="229"/>
        <end position="250"/>
    </location>
</feature>
<feature type="transmembrane region" description="Helical" evidence="1">
    <location>
        <begin position="167"/>
        <end position="187"/>
    </location>
</feature>
<protein>
    <recommendedName>
        <fullName evidence="4">ABC transporter permease</fullName>
    </recommendedName>
</protein>
<accession>A0ABM7TKW9</accession>
<dbReference type="Proteomes" id="UP000824633">
    <property type="component" value="Chromosome"/>
</dbReference>
<name>A0ABM7TKW9_9CLOT</name>
<feature type="transmembrane region" description="Helical" evidence="1">
    <location>
        <begin position="445"/>
        <end position="467"/>
    </location>
</feature>
<feature type="transmembrane region" description="Helical" evidence="1">
    <location>
        <begin position="199"/>
        <end position="223"/>
    </location>
</feature>
<keyword evidence="1" id="KW-0472">Membrane</keyword>
<feature type="transmembrane region" description="Helical" evidence="1">
    <location>
        <begin position="325"/>
        <end position="350"/>
    </location>
</feature>
<organism evidence="2 3">
    <name type="scientific">Clostridium gelidum</name>
    <dbReference type="NCBI Taxonomy" id="704125"/>
    <lineage>
        <taxon>Bacteria</taxon>
        <taxon>Bacillati</taxon>
        <taxon>Bacillota</taxon>
        <taxon>Clostridia</taxon>
        <taxon>Eubacteriales</taxon>
        <taxon>Clostridiaceae</taxon>
        <taxon>Clostridium</taxon>
    </lineage>
</organism>
<dbReference type="RefSeq" id="WP_224035100.1">
    <property type="nucleotide sequence ID" value="NZ_AP024849.1"/>
</dbReference>
<feature type="transmembrane region" description="Helical" evidence="1">
    <location>
        <begin position="92"/>
        <end position="112"/>
    </location>
</feature>
<feature type="transmembrane region" description="Helical" evidence="1">
    <location>
        <begin position="409"/>
        <end position="433"/>
    </location>
</feature>
<reference evidence="3" key="1">
    <citation type="submission" date="2021-07" db="EMBL/GenBank/DDBJ databases">
        <title>Complete genome sequencing of a Clostridium isolate.</title>
        <authorList>
            <person name="Ueki A."/>
            <person name="Tonouchi A."/>
        </authorList>
    </citation>
    <scope>NUCLEOTIDE SEQUENCE [LARGE SCALE GENOMIC DNA]</scope>
    <source>
        <strain evidence="3">C5S11</strain>
    </source>
</reference>
<feature type="transmembrane region" description="Helical" evidence="1">
    <location>
        <begin position="479"/>
        <end position="499"/>
    </location>
</feature>
<evidence type="ECO:0000313" key="3">
    <source>
        <dbReference type="Proteomes" id="UP000824633"/>
    </source>
</evidence>
<evidence type="ECO:0000256" key="1">
    <source>
        <dbReference type="SAM" id="Phobius"/>
    </source>
</evidence>
<evidence type="ECO:0008006" key="4">
    <source>
        <dbReference type="Google" id="ProtNLM"/>
    </source>
</evidence>
<feature type="transmembrane region" description="Helical" evidence="1">
    <location>
        <begin position="505"/>
        <end position="525"/>
    </location>
</feature>
<keyword evidence="1" id="KW-0812">Transmembrane</keyword>
<gene>
    <name evidence="2" type="ORF">psyc5s11_49350</name>
</gene>